<dbReference type="Pfam" id="PF01352">
    <property type="entry name" value="KRAB"/>
    <property type="match status" value="1"/>
</dbReference>
<dbReference type="PANTHER" id="PTHR23232:SF152">
    <property type="entry name" value="ZINC FINGER PROTEIN 182"/>
    <property type="match status" value="1"/>
</dbReference>
<dbReference type="CDD" id="cd07765">
    <property type="entry name" value="KRAB_A-box"/>
    <property type="match status" value="1"/>
</dbReference>
<dbReference type="InterPro" id="IPR036051">
    <property type="entry name" value="KRAB_dom_sf"/>
</dbReference>
<feature type="domain" description="KRAB" evidence="1">
    <location>
        <begin position="22"/>
        <end position="75"/>
    </location>
</feature>
<accession>A0A8C5MI91</accession>
<dbReference type="InterPro" id="IPR001909">
    <property type="entry name" value="KRAB"/>
</dbReference>
<evidence type="ECO:0000313" key="2">
    <source>
        <dbReference type="Ensembl" id="ENSLLEP00000013445.1"/>
    </source>
</evidence>
<dbReference type="GO" id="GO:0006355">
    <property type="term" value="P:regulation of DNA-templated transcription"/>
    <property type="evidence" value="ECO:0007669"/>
    <property type="project" value="InterPro"/>
</dbReference>
<proteinExistence type="predicted"/>
<sequence>YIPTPPRHTDMSPWSQVSQSSVTFHDVAACFSVEEWGSLEEWQKELYRNVMREIHTALRALGKRLCRDALFICPG</sequence>
<protein>
    <recommendedName>
        <fullName evidence="1">KRAB domain-containing protein</fullName>
    </recommendedName>
</protein>
<dbReference type="GeneTree" id="ENSGT01030000238421"/>
<dbReference type="PROSITE" id="PS50805">
    <property type="entry name" value="KRAB"/>
    <property type="match status" value="1"/>
</dbReference>
<evidence type="ECO:0000259" key="1">
    <source>
        <dbReference type="PROSITE" id="PS50805"/>
    </source>
</evidence>
<reference evidence="2" key="1">
    <citation type="submission" date="2025-08" db="UniProtKB">
        <authorList>
            <consortium name="Ensembl"/>
        </authorList>
    </citation>
    <scope>IDENTIFICATION</scope>
</reference>
<dbReference type="PANTHER" id="PTHR23232">
    <property type="entry name" value="KRAB DOMAIN C2H2 ZINC FINGER"/>
    <property type="match status" value="1"/>
</dbReference>
<reference evidence="2" key="2">
    <citation type="submission" date="2025-09" db="UniProtKB">
        <authorList>
            <consortium name="Ensembl"/>
        </authorList>
    </citation>
    <scope>IDENTIFICATION</scope>
</reference>
<dbReference type="OrthoDB" id="654211at2759"/>
<dbReference type="SMART" id="SM00349">
    <property type="entry name" value="KRAB"/>
    <property type="match status" value="1"/>
</dbReference>
<dbReference type="Proteomes" id="UP000694569">
    <property type="component" value="Unplaced"/>
</dbReference>
<dbReference type="AlphaFoldDB" id="A0A8C5MI91"/>
<dbReference type="Ensembl" id="ENSLLET00000013965.1">
    <property type="protein sequence ID" value="ENSLLEP00000013445.1"/>
    <property type="gene ID" value="ENSLLEG00000008508.1"/>
</dbReference>
<dbReference type="SUPFAM" id="SSF109640">
    <property type="entry name" value="KRAB domain (Kruppel-associated box)"/>
    <property type="match status" value="1"/>
</dbReference>
<keyword evidence="3" id="KW-1185">Reference proteome</keyword>
<dbReference type="Gene3D" id="6.10.140.140">
    <property type="match status" value="1"/>
</dbReference>
<evidence type="ECO:0000313" key="3">
    <source>
        <dbReference type="Proteomes" id="UP000694569"/>
    </source>
</evidence>
<name>A0A8C5MI91_9ANUR</name>
<organism evidence="2 3">
    <name type="scientific">Leptobrachium leishanense</name>
    <name type="common">Leishan spiny toad</name>
    <dbReference type="NCBI Taxonomy" id="445787"/>
    <lineage>
        <taxon>Eukaryota</taxon>
        <taxon>Metazoa</taxon>
        <taxon>Chordata</taxon>
        <taxon>Craniata</taxon>
        <taxon>Vertebrata</taxon>
        <taxon>Euteleostomi</taxon>
        <taxon>Amphibia</taxon>
        <taxon>Batrachia</taxon>
        <taxon>Anura</taxon>
        <taxon>Pelobatoidea</taxon>
        <taxon>Megophryidae</taxon>
        <taxon>Leptobrachium</taxon>
    </lineage>
</organism>
<dbReference type="InterPro" id="IPR050169">
    <property type="entry name" value="Krueppel_C2H2_ZnF"/>
</dbReference>